<name>A0A1R2C4P9_9CILI</name>
<dbReference type="Proteomes" id="UP000187209">
    <property type="component" value="Unassembled WGS sequence"/>
</dbReference>
<proteinExistence type="predicted"/>
<reference evidence="2 3" key="1">
    <citation type="submission" date="2016-11" db="EMBL/GenBank/DDBJ databases">
        <title>The macronuclear genome of Stentor coeruleus: a giant cell with tiny introns.</title>
        <authorList>
            <person name="Slabodnick M."/>
            <person name="Ruby J.G."/>
            <person name="Reiff S.B."/>
            <person name="Swart E.C."/>
            <person name="Gosai S."/>
            <person name="Prabakaran S."/>
            <person name="Witkowska E."/>
            <person name="Larue G.E."/>
            <person name="Fisher S."/>
            <person name="Freeman R.M."/>
            <person name="Gunawardena J."/>
            <person name="Chu W."/>
            <person name="Stover N.A."/>
            <person name="Gregory B.D."/>
            <person name="Nowacki M."/>
            <person name="Derisi J."/>
            <person name="Roy S.W."/>
            <person name="Marshall W.F."/>
            <person name="Sood P."/>
        </authorList>
    </citation>
    <scope>NUCLEOTIDE SEQUENCE [LARGE SCALE GENOMIC DNA]</scope>
    <source>
        <strain evidence="2">WM001</strain>
    </source>
</reference>
<feature type="coiled-coil region" evidence="1">
    <location>
        <begin position="165"/>
        <end position="206"/>
    </location>
</feature>
<dbReference type="AlphaFoldDB" id="A0A1R2C4P9"/>
<protein>
    <submittedName>
        <fullName evidence="2">Uncharacterized protein</fullName>
    </submittedName>
</protein>
<keyword evidence="3" id="KW-1185">Reference proteome</keyword>
<sequence length="452" mass="53034">MDGINDQIDRLNTVLQSMMEKIPDTSIDRPTRMSIITTNWLEKDSDESSLDIPDEIEKKIETIVQELDRAAMVAEDFWSEKAQSKTLHLSKDETLELIHSIKKILNGKSTTFHIGDDCYEIIISNLDPTHDYRETTIIENSIIDCGHNIVKIRKEIALDIEKKLQENKNRIIEQAKANLDSQLEELDKLKQDYVEKLRKLAILGQELDKREKILTEKEGLGRKNIGDDLPEDPNERLKVLEKMMEIVSGEEKMRINHQINQLKSRIMNLRAEKVISESRNASSRLSKMVKTMEKDVWSDEKQRKMLLDKYTKKHSTQGLEQEKVAMLSLRKQEENFRVYMEKAQQRIKKREEELLEKERNIEENWMKVSGCKELIELMRNNIERLNVLKEQNDNEREVLEREKLDIVNMNERIVKVWSGIEEIKKSKNLEGINDIKEQIDALNIIPKDLGFT</sequence>
<evidence type="ECO:0000313" key="3">
    <source>
        <dbReference type="Proteomes" id="UP000187209"/>
    </source>
</evidence>
<organism evidence="2 3">
    <name type="scientific">Stentor coeruleus</name>
    <dbReference type="NCBI Taxonomy" id="5963"/>
    <lineage>
        <taxon>Eukaryota</taxon>
        <taxon>Sar</taxon>
        <taxon>Alveolata</taxon>
        <taxon>Ciliophora</taxon>
        <taxon>Postciliodesmatophora</taxon>
        <taxon>Heterotrichea</taxon>
        <taxon>Heterotrichida</taxon>
        <taxon>Stentoridae</taxon>
        <taxon>Stentor</taxon>
    </lineage>
</organism>
<gene>
    <name evidence="2" type="ORF">SteCoe_15049</name>
</gene>
<keyword evidence="1" id="KW-0175">Coiled coil</keyword>
<evidence type="ECO:0000256" key="1">
    <source>
        <dbReference type="SAM" id="Coils"/>
    </source>
</evidence>
<dbReference type="EMBL" id="MPUH01000286">
    <property type="protein sequence ID" value="OMJ83951.1"/>
    <property type="molecule type" value="Genomic_DNA"/>
</dbReference>
<comment type="caution">
    <text evidence="2">The sequence shown here is derived from an EMBL/GenBank/DDBJ whole genome shotgun (WGS) entry which is preliminary data.</text>
</comment>
<evidence type="ECO:0000313" key="2">
    <source>
        <dbReference type="EMBL" id="OMJ83951.1"/>
    </source>
</evidence>
<feature type="coiled-coil region" evidence="1">
    <location>
        <begin position="252"/>
        <end position="279"/>
    </location>
</feature>
<feature type="coiled-coil region" evidence="1">
    <location>
        <begin position="340"/>
        <end position="412"/>
    </location>
</feature>
<accession>A0A1R2C4P9</accession>